<dbReference type="PANTHER" id="PTHR43968">
    <property type="match status" value="1"/>
</dbReference>
<accession>A0A8A4TFJ9</accession>
<dbReference type="InterPro" id="IPR050983">
    <property type="entry name" value="GST_Omega/HSP26"/>
</dbReference>
<dbReference type="PROSITE" id="PS50405">
    <property type="entry name" value="GST_CTER"/>
    <property type="match status" value="1"/>
</dbReference>
<dbReference type="InterPro" id="IPR036249">
    <property type="entry name" value="Thioredoxin-like_sf"/>
</dbReference>
<dbReference type="AlphaFoldDB" id="A0A8A4TFJ9"/>
<keyword evidence="4" id="KW-1185">Reference proteome</keyword>
<dbReference type="SUPFAM" id="SSF52833">
    <property type="entry name" value="Thioredoxin-like"/>
    <property type="match status" value="1"/>
</dbReference>
<dbReference type="Gene3D" id="1.20.1050.10">
    <property type="match status" value="1"/>
</dbReference>
<proteinExistence type="predicted"/>
<dbReference type="InterPro" id="IPR004045">
    <property type="entry name" value="Glutathione_S-Trfase_N"/>
</dbReference>
<dbReference type="SUPFAM" id="SSF47616">
    <property type="entry name" value="GST C-terminal domain-like"/>
    <property type="match status" value="1"/>
</dbReference>
<dbReference type="PROSITE" id="PS50404">
    <property type="entry name" value="GST_NTER"/>
    <property type="match status" value="1"/>
</dbReference>
<gene>
    <name evidence="3" type="ORF">J3U87_22350</name>
</gene>
<dbReference type="InterPro" id="IPR036282">
    <property type="entry name" value="Glutathione-S-Trfase_C_sf"/>
</dbReference>
<evidence type="ECO:0000313" key="3">
    <source>
        <dbReference type="EMBL" id="QTD48330.1"/>
    </source>
</evidence>
<dbReference type="KEGG" id="scor:J3U87_22350"/>
<dbReference type="Pfam" id="PF13410">
    <property type="entry name" value="GST_C_2"/>
    <property type="match status" value="1"/>
</dbReference>
<protein>
    <submittedName>
        <fullName evidence="3">Glutathione S-transferase family protein</fullName>
    </submittedName>
</protein>
<organism evidence="3 4">
    <name type="scientific">Sulfidibacter corallicola</name>
    <dbReference type="NCBI Taxonomy" id="2818388"/>
    <lineage>
        <taxon>Bacteria</taxon>
        <taxon>Pseudomonadati</taxon>
        <taxon>Acidobacteriota</taxon>
        <taxon>Holophagae</taxon>
        <taxon>Acanthopleuribacterales</taxon>
        <taxon>Acanthopleuribacteraceae</taxon>
        <taxon>Sulfidibacter</taxon>
    </lineage>
</organism>
<dbReference type="PANTHER" id="PTHR43968:SF6">
    <property type="entry name" value="GLUTATHIONE S-TRANSFERASE OMEGA"/>
    <property type="match status" value="1"/>
</dbReference>
<dbReference type="Gene3D" id="3.40.30.10">
    <property type="entry name" value="Glutaredoxin"/>
    <property type="match status" value="1"/>
</dbReference>
<dbReference type="RefSeq" id="WP_237377985.1">
    <property type="nucleotide sequence ID" value="NZ_CP071793.1"/>
</dbReference>
<feature type="domain" description="GST C-terminal" evidence="2">
    <location>
        <begin position="85"/>
        <end position="248"/>
    </location>
</feature>
<reference evidence="3" key="1">
    <citation type="submission" date="2021-03" db="EMBL/GenBank/DDBJ databases">
        <title>Acanthopleuribacteraceae sp. M133.</title>
        <authorList>
            <person name="Wang G."/>
        </authorList>
    </citation>
    <scope>NUCLEOTIDE SEQUENCE</scope>
    <source>
        <strain evidence="3">M133</strain>
    </source>
</reference>
<evidence type="ECO:0000313" key="4">
    <source>
        <dbReference type="Proteomes" id="UP000663929"/>
    </source>
</evidence>
<dbReference type="InterPro" id="IPR010987">
    <property type="entry name" value="Glutathione-S-Trfase_C-like"/>
</dbReference>
<dbReference type="EMBL" id="CP071793">
    <property type="protein sequence ID" value="QTD48330.1"/>
    <property type="molecule type" value="Genomic_DNA"/>
</dbReference>
<dbReference type="CDD" id="cd00570">
    <property type="entry name" value="GST_N_family"/>
    <property type="match status" value="1"/>
</dbReference>
<feature type="domain" description="GST N-terminal" evidence="1">
    <location>
        <begin position="1"/>
        <end position="80"/>
    </location>
</feature>
<dbReference type="Pfam" id="PF13417">
    <property type="entry name" value="GST_N_3"/>
    <property type="match status" value="1"/>
</dbReference>
<name>A0A8A4TFJ9_SULCO</name>
<sequence>MTVVLYQFMVSHYCERSRWTLDFKQVPYHLVNWIPGPHIKQARGLGFNRSQVPILDYQGQRMQGSDVVARFLEERHPERPLWLDSEAGRAEINTWQKRIDEEIGVPLRALIYGDLMKHRNTVIDLWCQEKGLGSRMLCHLLYGTLKKKLVYYCRLAPEFRADHVEKLARGLDELDEAYGERAFLVGDRFTFADLSAAALAAPLIMPSEHQVNWPAKLPQSFEELRASHAQRPTFQRVLELYREFRLPTMAGKNA</sequence>
<evidence type="ECO:0000259" key="2">
    <source>
        <dbReference type="PROSITE" id="PS50405"/>
    </source>
</evidence>
<dbReference type="Proteomes" id="UP000663929">
    <property type="component" value="Chromosome"/>
</dbReference>
<dbReference type="GO" id="GO:0005737">
    <property type="term" value="C:cytoplasm"/>
    <property type="evidence" value="ECO:0007669"/>
    <property type="project" value="TreeGrafter"/>
</dbReference>
<evidence type="ECO:0000259" key="1">
    <source>
        <dbReference type="PROSITE" id="PS50404"/>
    </source>
</evidence>